<feature type="domain" description="CSC1/OSCA1-like N-terminal transmembrane" evidence="10">
    <location>
        <begin position="23"/>
        <end position="173"/>
    </location>
</feature>
<dbReference type="GO" id="GO:0005886">
    <property type="term" value="C:plasma membrane"/>
    <property type="evidence" value="ECO:0007669"/>
    <property type="project" value="TreeGrafter"/>
</dbReference>
<dbReference type="Pfam" id="PF13967">
    <property type="entry name" value="RSN1_TM"/>
    <property type="match status" value="1"/>
</dbReference>
<evidence type="ECO:0000313" key="13">
    <source>
        <dbReference type="Proteomes" id="UP000887226"/>
    </source>
</evidence>
<feature type="transmembrane region" description="Helical" evidence="7">
    <location>
        <begin position="534"/>
        <end position="563"/>
    </location>
</feature>
<evidence type="ECO:0008006" key="14">
    <source>
        <dbReference type="Google" id="ProtNLM"/>
    </source>
</evidence>
<protein>
    <recommendedName>
        <fullName evidence="14">DUF221-domain-containing protein</fullName>
    </recommendedName>
</protein>
<keyword evidence="6 7" id="KW-0472">Membrane</keyword>
<accession>A0A9P7YW61</accession>
<feature type="transmembrane region" description="Helical" evidence="7">
    <location>
        <begin position="20"/>
        <end position="44"/>
    </location>
</feature>
<feature type="transmembrane region" description="Helical" evidence="7">
    <location>
        <begin position="489"/>
        <end position="514"/>
    </location>
</feature>
<evidence type="ECO:0000256" key="6">
    <source>
        <dbReference type="ARBA" id="ARBA00023136"/>
    </source>
</evidence>
<keyword evidence="4 7" id="KW-0812">Transmembrane</keyword>
<keyword evidence="13" id="KW-1185">Reference proteome</keyword>
<keyword evidence="3" id="KW-0813">Transport</keyword>
<gene>
    <name evidence="12" type="ORF">BJ878DRAFT_524228</name>
</gene>
<evidence type="ECO:0000256" key="1">
    <source>
        <dbReference type="ARBA" id="ARBA00004141"/>
    </source>
</evidence>
<feature type="transmembrane region" description="Helical" evidence="7">
    <location>
        <begin position="395"/>
        <end position="421"/>
    </location>
</feature>
<comment type="subcellular location">
    <subcellularLocation>
        <location evidence="1">Membrane</location>
        <topology evidence="1">Multi-pass membrane protein</topology>
    </subcellularLocation>
</comment>
<feature type="transmembrane region" description="Helical" evidence="7">
    <location>
        <begin position="644"/>
        <end position="668"/>
    </location>
</feature>
<dbReference type="InterPro" id="IPR027815">
    <property type="entry name" value="CSC1/OSCA1-like_cyt"/>
</dbReference>
<comment type="similarity">
    <text evidence="2">Belongs to the CSC1 (TC 1.A.17) family.</text>
</comment>
<sequence length="855" mass="96122">MQLDIDNAGSGTSNSQSSSASAMLATLIPVGLLAVVFITVFNVLRRKFPRVYHPRTFLGTLKEQEKSQSLPDNKIGWLSVFKAIPDEFVLEHQSLDGYLYLRFLKMITIICFVGVCITWPILLPINATGGAKQHELDILNFGNISAREKARYYAHTIVAWIFFSFIMFVITRETIYFINLRQAYLLAPYSAARISSKTVLFTDVPKDYLNSENLKRLFGSTLVRFWKATDTSELESEVEKRDSAAFKLEAAEISLSKKANDRRIKWNKGRQDPTGDEEAALASKFLEKRDRPTHRLSKIPFVGKKVDTIEWTRSELKTLIPKVHEIQLKHQKEEGKLLPAVFVEFTTQHAAQVSFRRMTPRFSPHMNPRAISITPKEIIWENLKIGRKAKWNRKALAITFVVLLIIFWSIPVSIIGAISNINYLTDKVPWLAFIKDLPPKILGAITGLLPSLLLSALVMLVPIIFRFVSKLSGEISFPAVELECQSWHMAFQVIQVFLITTFSSGAAAATSQLLQHPESAHTLLAENLPKASNFYISYFIVQGLGIAASNILNIWGLATLHILGRFLDKSPRNMFERYVTLTGLGWGSLYPKFGNLGIIAVTYSIISPLVLGFAAVGFGFVYLATRYNTLYVLTNNVDTRGAAYARALQHLMIGVYLAELCLIGLFAINTAPGPVALMVIFLVLTVSYHVAMNQALGQLTVYLPETFGDRDNLTMFTSADVNSYNYSVAGVPPSEAAPARQSAFQTKISELLSRFFSPYKFSSFHKAKALMPTLPLPKYTEEEEKLAYFNPIIRSEPPKLWIVRDEMGISAQECSDTSESVEVSDEYASFDSKGQIVWDRDDLDQVPIWEKKIDY</sequence>
<dbReference type="Pfam" id="PF14703">
    <property type="entry name" value="PHM7_cyt"/>
    <property type="match status" value="1"/>
</dbReference>
<reference evidence="12" key="1">
    <citation type="journal article" date="2021" name="IMA Fungus">
        <title>Genomic characterization of three marine fungi, including Emericellopsis atlantica sp. nov. with signatures of a generalist lifestyle and marine biomass degradation.</title>
        <authorList>
            <person name="Hagestad O.C."/>
            <person name="Hou L."/>
            <person name="Andersen J.H."/>
            <person name="Hansen E.H."/>
            <person name="Altermark B."/>
            <person name="Li C."/>
            <person name="Kuhnert E."/>
            <person name="Cox R.J."/>
            <person name="Crous P.W."/>
            <person name="Spatafora J.W."/>
            <person name="Lail K."/>
            <person name="Amirebrahimi M."/>
            <person name="Lipzen A."/>
            <person name="Pangilinan J."/>
            <person name="Andreopoulos W."/>
            <person name="Hayes R.D."/>
            <person name="Ng V."/>
            <person name="Grigoriev I.V."/>
            <person name="Jackson S.A."/>
            <person name="Sutton T.D.S."/>
            <person name="Dobson A.D.W."/>
            <person name="Rama T."/>
        </authorList>
    </citation>
    <scope>NUCLEOTIDE SEQUENCE</scope>
    <source>
        <strain evidence="12">TRa3180A</strain>
    </source>
</reference>
<dbReference type="EMBL" id="MU254344">
    <property type="protein sequence ID" value="KAG9240791.1"/>
    <property type="molecule type" value="Genomic_DNA"/>
</dbReference>
<feature type="transmembrane region" description="Helical" evidence="7">
    <location>
        <begin position="103"/>
        <end position="122"/>
    </location>
</feature>
<dbReference type="Proteomes" id="UP000887226">
    <property type="component" value="Unassembled WGS sequence"/>
</dbReference>
<feature type="domain" description="CSC1/OSCA1-like 7TM region" evidence="8">
    <location>
        <begin position="393"/>
        <end position="666"/>
    </location>
</feature>
<dbReference type="GO" id="GO:0005227">
    <property type="term" value="F:calcium-activated cation channel activity"/>
    <property type="evidence" value="ECO:0007669"/>
    <property type="project" value="InterPro"/>
</dbReference>
<dbReference type="InterPro" id="IPR003864">
    <property type="entry name" value="CSC1/OSCA1-like_7TM"/>
</dbReference>
<organism evidence="12 13">
    <name type="scientific">Calycina marina</name>
    <dbReference type="NCBI Taxonomy" id="1763456"/>
    <lineage>
        <taxon>Eukaryota</taxon>
        <taxon>Fungi</taxon>
        <taxon>Dikarya</taxon>
        <taxon>Ascomycota</taxon>
        <taxon>Pezizomycotina</taxon>
        <taxon>Leotiomycetes</taxon>
        <taxon>Helotiales</taxon>
        <taxon>Pezizellaceae</taxon>
        <taxon>Calycina</taxon>
    </lineage>
</organism>
<feature type="transmembrane region" description="Helical" evidence="7">
    <location>
        <begin position="674"/>
        <end position="691"/>
    </location>
</feature>
<dbReference type="InterPro" id="IPR032880">
    <property type="entry name" value="CSC1/OSCA1-like_N"/>
</dbReference>
<feature type="transmembrane region" description="Helical" evidence="7">
    <location>
        <begin position="441"/>
        <end position="468"/>
    </location>
</feature>
<proteinExistence type="inferred from homology"/>
<evidence type="ECO:0000259" key="8">
    <source>
        <dbReference type="Pfam" id="PF02714"/>
    </source>
</evidence>
<evidence type="ECO:0000256" key="3">
    <source>
        <dbReference type="ARBA" id="ARBA00022448"/>
    </source>
</evidence>
<keyword evidence="5 7" id="KW-1133">Transmembrane helix</keyword>
<dbReference type="PANTHER" id="PTHR13018">
    <property type="entry name" value="PROBABLE MEMBRANE PROTEIN DUF221-RELATED"/>
    <property type="match status" value="1"/>
</dbReference>
<dbReference type="PANTHER" id="PTHR13018:SF26">
    <property type="entry name" value="DOMAIN PROTEIN, PUTATIVE (AFU_ORTHOLOGUE AFUA_5G10920)-RELATED"/>
    <property type="match status" value="1"/>
</dbReference>
<evidence type="ECO:0000259" key="11">
    <source>
        <dbReference type="Pfam" id="PF14703"/>
    </source>
</evidence>
<dbReference type="OrthoDB" id="1076608at2759"/>
<feature type="transmembrane region" description="Helical" evidence="7">
    <location>
        <begin position="575"/>
        <end position="591"/>
    </location>
</feature>
<feature type="domain" description="CSC1/OSCA1-like cytosolic" evidence="11">
    <location>
        <begin position="196"/>
        <end position="382"/>
    </location>
</feature>
<name>A0A9P7YW61_9HELO</name>
<evidence type="ECO:0000313" key="12">
    <source>
        <dbReference type="EMBL" id="KAG9240791.1"/>
    </source>
</evidence>
<dbReference type="InterPro" id="IPR045122">
    <property type="entry name" value="Csc1-like"/>
</dbReference>
<evidence type="ECO:0000256" key="7">
    <source>
        <dbReference type="SAM" id="Phobius"/>
    </source>
</evidence>
<evidence type="ECO:0000259" key="9">
    <source>
        <dbReference type="Pfam" id="PF12621"/>
    </source>
</evidence>
<comment type="caution">
    <text evidence="12">The sequence shown here is derived from an EMBL/GenBank/DDBJ whole genome shotgun (WGS) entry which is preliminary data.</text>
</comment>
<feature type="transmembrane region" description="Helical" evidence="7">
    <location>
        <begin position="597"/>
        <end position="623"/>
    </location>
</feature>
<evidence type="ECO:0000256" key="4">
    <source>
        <dbReference type="ARBA" id="ARBA00022692"/>
    </source>
</evidence>
<feature type="domain" description="10TM putative phosphate transporter extracellular tail" evidence="9">
    <location>
        <begin position="755"/>
        <end position="841"/>
    </location>
</feature>
<evidence type="ECO:0000256" key="5">
    <source>
        <dbReference type="ARBA" id="ARBA00022989"/>
    </source>
</evidence>
<dbReference type="Pfam" id="PF02714">
    <property type="entry name" value="RSN1_7TM"/>
    <property type="match status" value="1"/>
</dbReference>
<evidence type="ECO:0000259" key="10">
    <source>
        <dbReference type="Pfam" id="PF13967"/>
    </source>
</evidence>
<evidence type="ECO:0000256" key="2">
    <source>
        <dbReference type="ARBA" id="ARBA00007779"/>
    </source>
</evidence>
<feature type="transmembrane region" description="Helical" evidence="7">
    <location>
        <begin position="152"/>
        <end position="171"/>
    </location>
</feature>
<dbReference type="InterPro" id="IPR022257">
    <property type="entry name" value="PHM7_ext"/>
</dbReference>
<dbReference type="Pfam" id="PF12621">
    <property type="entry name" value="PHM7_ext"/>
    <property type="match status" value="1"/>
</dbReference>
<dbReference type="AlphaFoldDB" id="A0A9P7YW61"/>